<keyword evidence="3" id="KW-1185">Reference proteome</keyword>
<gene>
    <name evidence="2" type="ORF">DN051_39195</name>
</gene>
<sequence>MTRCISGDQNFPTEDETGAHCDEHGVPLLWHAPDFVWDDLLPQHGCLDSTAFLWLSALTDKQACGSLDQEIQAAHDAGMHTAFLLALDVLMARTRHPPHSLTGSCRRRSPCQARESPVVACRASVRYAAASGATQTDQLHRGRRRRKGAHHDPGGLADRETASQQRESHHAVHPDPVRRRQGLAVT</sequence>
<evidence type="ECO:0000313" key="2">
    <source>
        <dbReference type="EMBL" id="AWW41910.1"/>
    </source>
</evidence>
<protein>
    <submittedName>
        <fullName evidence="2">Uncharacterized protein</fullName>
    </submittedName>
</protein>
<evidence type="ECO:0000313" key="3">
    <source>
        <dbReference type="Proteomes" id="UP000249616"/>
    </source>
</evidence>
<proteinExistence type="predicted"/>
<dbReference type="AlphaFoldDB" id="A0A2Z4JAD3"/>
<feature type="compositionally biased region" description="Basic and acidic residues" evidence="1">
    <location>
        <begin position="150"/>
        <end position="178"/>
    </location>
</feature>
<accession>A0A2Z4JAD3</accession>
<name>A0A2Z4JAD3_9ACTN</name>
<reference evidence="2 3" key="1">
    <citation type="journal article" date="2019" name="Int. J. Syst. Evol. Microbiol.">
        <title>Streptomyces cadmiisoli sp. nov., a novel actinomycete isolated from cadmium-contaminated soil.</title>
        <authorList>
            <person name="Li K."/>
            <person name="Tang X."/>
            <person name="Zhao J."/>
            <person name="Guo Y."/>
            <person name="Tang Y."/>
            <person name="Gao J."/>
        </authorList>
    </citation>
    <scope>NUCLEOTIDE SEQUENCE [LARGE SCALE GENOMIC DNA]</scope>
    <source>
        <strain evidence="2 3">ZFG47</strain>
    </source>
</reference>
<dbReference type="KEGG" id="scad:DN051_39195"/>
<dbReference type="EMBL" id="CP030073">
    <property type="protein sequence ID" value="AWW41910.1"/>
    <property type="molecule type" value="Genomic_DNA"/>
</dbReference>
<organism evidence="2 3">
    <name type="scientific">Streptomyces cadmiisoli</name>
    <dbReference type="NCBI Taxonomy" id="2184053"/>
    <lineage>
        <taxon>Bacteria</taxon>
        <taxon>Bacillati</taxon>
        <taxon>Actinomycetota</taxon>
        <taxon>Actinomycetes</taxon>
        <taxon>Kitasatosporales</taxon>
        <taxon>Streptomycetaceae</taxon>
        <taxon>Streptomyces</taxon>
        <taxon>Streptomyces aurantiacus group</taxon>
    </lineage>
</organism>
<evidence type="ECO:0000256" key="1">
    <source>
        <dbReference type="SAM" id="MobiDB-lite"/>
    </source>
</evidence>
<feature type="region of interest" description="Disordered" evidence="1">
    <location>
        <begin position="132"/>
        <end position="186"/>
    </location>
</feature>
<dbReference type="Proteomes" id="UP000249616">
    <property type="component" value="Chromosome"/>
</dbReference>